<sequence>MISRNREPNSMRRFSKSKRQGFGEFMTPTPVKRDRRWTRAQRDLLQQSPRVGMSVLRRRNFLQDFFP</sequence>
<feature type="region of interest" description="Disordered" evidence="1">
    <location>
        <begin position="1"/>
        <end position="34"/>
    </location>
</feature>
<gene>
    <name evidence="2" type="ORF">DARMORV10_C07P12930.1</name>
</gene>
<name>A0A816LZH5_BRANA</name>
<organism evidence="2">
    <name type="scientific">Brassica napus</name>
    <name type="common">Rape</name>
    <dbReference type="NCBI Taxonomy" id="3708"/>
    <lineage>
        <taxon>Eukaryota</taxon>
        <taxon>Viridiplantae</taxon>
        <taxon>Streptophyta</taxon>
        <taxon>Embryophyta</taxon>
        <taxon>Tracheophyta</taxon>
        <taxon>Spermatophyta</taxon>
        <taxon>Magnoliopsida</taxon>
        <taxon>eudicotyledons</taxon>
        <taxon>Gunneridae</taxon>
        <taxon>Pentapetalae</taxon>
        <taxon>rosids</taxon>
        <taxon>malvids</taxon>
        <taxon>Brassicales</taxon>
        <taxon>Brassicaceae</taxon>
        <taxon>Brassiceae</taxon>
        <taxon>Brassica</taxon>
    </lineage>
</organism>
<evidence type="ECO:0000256" key="1">
    <source>
        <dbReference type="SAM" id="MobiDB-lite"/>
    </source>
</evidence>
<protein>
    <submittedName>
        <fullName evidence="2">(rape) hypothetical protein</fullName>
    </submittedName>
</protein>
<dbReference type="EMBL" id="HG994371">
    <property type="protein sequence ID" value="CAF1964505.1"/>
    <property type="molecule type" value="Genomic_DNA"/>
</dbReference>
<accession>A0A816LZH5</accession>
<dbReference type="Proteomes" id="UP001295469">
    <property type="component" value="Chromosome C07"/>
</dbReference>
<feature type="compositionally biased region" description="Basic and acidic residues" evidence="1">
    <location>
        <begin position="1"/>
        <end position="10"/>
    </location>
</feature>
<reference evidence="2" key="1">
    <citation type="submission" date="2021-01" db="EMBL/GenBank/DDBJ databases">
        <authorList>
            <consortium name="Genoscope - CEA"/>
            <person name="William W."/>
        </authorList>
    </citation>
    <scope>NUCLEOTIDE SEQUENCE</scope>
</reference>
<proteinExistence type="predicted"/>
<dbReference type="AlphaFoldDB" id="A0A816LZH5"/>
<evidence type="ECO:0000313" key="2">
    <source>
        <dbReference type="EMBL" id="CAF1964505.1"/>
    </source>
</evidence>